<dbReference type="PANTHER" id="PTHR34883:SF15">
    <property type="entry name" value="EXTRACELLULAR SERINE-RICH PROTEIN"/>
    <property type="match status" value="1"/>
</dbReference>
<keyword evidence="2" id="KW-0732">Signal</keyword>
<dbReference type="VEuPathDB" id="FungiDB:SCHCODRAFT_02622012"/>
<protein>
    <submittedName>
        <fullName evidence="3">Le.flp1-like protein</fullName>
    </submittedName>
</protein>
<dbReference type="OrthoDB" id="2331100at2759"/>
<proteinExistence type="predicted"/>
<dbReference type="RefSeq" id="XP_003037923.1">
    <property type="nucleotide sequence ID" value="XM_003037877.1"/>
</dbReference>
<dbReference type="OMA" id="FFDYNTC"/>
<dbReference type="InParanoid" id="D8PPZ3"/>
<evidence type="ECO:0000256" key="1">
    <source>
        <dbReference type="SAM" id="MobiDB-lite"/>
    </source>
</evidence>
<dbReference type="AlphaFoldDB" id="D8PPZ3"/>
<dbReference type="KEGG" id="scm:SCHCO_02622012"/>
<dbReference type="InterPro" id="IPR052953">
    <property type="entry name" value="Ser-rich/MCO-related"/>
</dbReference>
<dbReference type="PANTHER" id="PTHR34883">
    <property type="entry name" value="SERINE-RICH PROTEIN, PUTATIVE-RELATED-RELATED"/>
    <property type="match status" value="1"/>
</dbReference>
<dbReference type="InterPro" id="IPR008972">
    <property type="entry name" value="Cupredoxin"/>
</dbReference>
<gene>
    <name evidence="3" type="primary">FLP1</name>
    <name evidence="3" type="ORF">SCHCODRAFT_83792</name>
</gene>
<sequence>MVSALSVVALSGLASLAAARDIWIQVGGNTSDNASAVFQPQQVTAQLNDIVFFNFTQGNHTVTQSLFASPCIPANLANSTINGFDSGFRDAGNFTAITQLSVPITPQIENQTLWFYDYNTCGEGGVGGINVNDSDYENLEAFIRNAERLNGSDSDSDSSSSSSSRSATRSATAHTSSETGSNGVLGLTVGSASKLAGFLSAVGVSLAFL</sequence>
<dbReference type="HOGENOM" id="CLU_053381_6_0_1"/>
<dbReference type="SUPFAM" id="SSF49503">
    <property type="entry name" value="Cupredoxins"/>
    <property type="match status" value="1"/>
</dbReference>
<dbReference type="GeneID" id="9585933"/>
<name>D8PPZ3_SCHCM</name>
<evidence type="ECO:0000313" key="3">
    <source>
        <dbReference type="EMBL" id="EFJ03021.1"/>
    </source>
</evidence>
<feature type="signal peptide" evidence="2">
    <location>
        <begin position="1"/>
        <end position="19"/>
    </location>
</feature>
<keyword evidence="4" id="KW-1185">Reference proteome</keyword>
<evidence type="ECO:0000313" key="4">
    <source>
        <dbReference type="Proteomes" id="UP000007431"/>
    </source>
</evidence>
<feature type="region of interest" description="Disordered" evidence="1">
    <location>
        <begin position="150"/>
        <end position="180"/>
    </location>
</feature>
<dbReference type="Gene3D" id="2.60.40.420">
    <property type="entry name" value="Cupredoxins - blue copper proteins"/>
    <property type="match status" value="1"/>
</dbReference>
<dbReference type="eggNOG" id="ENOG502SNC2">
    <property type="taxonomic scope" value="Eukaryota"/>
</dbReference>
<organism evidence="4">
    <name type="scientific">Schizophyllum commune (strain H4-8 / FGSC 9210)</name>
    <name type="common">Split gill fungus</name>
    <dbReference type="NCBI Taxonomy" id="578458"/>
    <lineage>
        <taxon>Eukaryota</taxon>
        <taxon>Fungi</taxon>
        <taxon>Dikarya</taxon>
        <taxon>Basidiomycota</taxon>
        <taxon>Agaricomycotina</taxon>
        <taxon>Agaricomycetes</taxon>
        <taxon>Agaricomycetidae</taxon>
        <taxon>Agaricales</taxon>
        <taxon>Schizophyllaceae</taxon>
        <taxon>Schizophyllum</taxon>
    </lineage>
</organism>
<evidence type="ECO:0000256" key="2">
    <source>
        <dbReference type="SAM" id="SignalP"/>
    </source>
</evidence>
<reference evidence="3 4" key="1">
    <citation type="journal article" date="2010" name="Nat. Biotechnol.">
        <title>Genome sequence of the model mushroom Schizophyllum commune.</title>
        <authorList>
            <person name="Ohm R.A."/>
            <person name="de Jong J.F."/>
            <person name="Lugones L.G."/>
            <person name="Aerts A."/>
            <person name="Kothe E."/>
            <person name="Stajich J.E."/>
            <person name="de Vries R.P."/>
            <person name="Record E."/>
            <person name="Levasseur A."/>
            <person name="Baker S.E."/>
            <person name="Bartholomew K.A."/>
            <person name="Coutinho P.M."/>
            <person name="Erdmann S."/>
            <person name="Fowler T.J."/>
            <person name="Gathman A.C."/>
            <person name="Lombard V."/>
            <person name="Henrissat B."/>
            <person name="Knabe N."/>
            <person name="Kuees U."/>
            <person name="Lilly W.W."/>
            <person name="Lindquist E."/>
            <person name="Lucas S."/>
            <person name="Magnuson J.K."/>
            <person name="Piumi F."/>
            <person name="Raudaskoski M."/>
            <person name="Salamov A."/>
            <person name="Schmutz J."/>
            <person name="Schwarze F.W.M.R."/>
            <person name="vanKuyk P.A."/>
            <person name="Horton J.S."/>
            <person name="Grigoriev I.V."/>
            <person name="Woesten H.A.B."/>
        </authorList>
    </citation>
    <scope>NUCLEOTIDE SEQUENCE [LARGE SCALE GENOMIC DNA]</scope>
    <source>
        <strain evidence="4">H4-8 / FGSC 9210</strain>
    </source>
</reference>
<feature type="compositionally biased region" description="Low complexity" evidence="1">
    <location>
        <begin position="157"/>
        <end position="177"/>
    </location>
</feature>
<accession>D8PPZ3</accession>
<dbReference type="Proteomes" id="UP000007431">
    <property type="component" value="Unassembled WGS sequence"/>
</dbReference>
<dbReference type="EMBL" id="GL377302">
    <property type="protein sequence ID" value="EFJ03021.1"/>
    <property type="molecule type" value="Genomic_DNA"/>
</dbReference>
<feature type="chain" id="PRO_5003120167" evidence="2">
    <location>
        <begin position="20"/>
        <end position="209"/>
    </location>
</feature>